<evidence type="ECO:0000313" key="1">
    <source>
        <dbReference type="EMBL" id="QHS81485.1"/>
    </source>
</evidence>
<dbReference type="AlphaFoldDB" id="A0A6C0AQ80"/>
<reference evidence="1" key="1">
    <citation type="journal article" date="2020" name="Nature">
        <title>Giant virus diversity and host interactions through global metagenomics.</title>
        <authorList>
            <person name="Schulz F."/>
            <person name="Roux S."/>
            <person name="Paez-Espino D."/>
            <person name="Jungbluth S."/>
            <person name="Walsh D.A."/>
            <person name="Denef V.J."/>
            <person name="McMahon K.D."/>
            <person name="Konstantinidis K.T."/>
            <person name="Eloe-Fadrosh E.A."/>
            <person name="Kyrpides N.C."/>
            <person name="Woyke T."/>
        </authorList>
    </citation>
    <scope>NUCLEOTIDE SEQUENCE</scope>
    <source>
        <strain evidence="1">GVMAG-S-1101164-72</strain>
    </source>
</reference>
<proteinExistence type="predicted"/>
<sequence>MSPLIKLVCLITLLILVIAVAKLVKGTIERFDNSGALMQLAADHVPTEEDVADMRSYRRQVRQDLIDMTGSP</sequence>
<accession>A0A6C0AQ80</accession>
<name>A0A6C0AQ80_9ZZZZ</name>
<organism evidence="1">
    <name type="scientific">viral metagenome</name>
    <dbReference type="NCBI Taxonomy" id="1070528"/>
    <lineage>
        <taxon>unclassified sequences</taxon>
        <taxon>metagenomes</taxon>
        <taxon>organismal metagenomes</taxon>
    </lineage>
</organism>
<protein>
    <submittedName>
        <fullName evidence="1">Uncharacterized protein</fullName>
    </submittedName>
</protein>
<dbReference type="EMBL" id="MN740758">
    <property type="protein sequence ID" value="QHS81485.1"/>
    <property type="molecule type" value="Genomic_DNA"/>
</dbReference>